<evidence type="ECO:0000313" key="2">
    <source>
        <dbReference type="Proteomes" id="UP001430306"/>
    </source>
</evidence>
<dbReference type="Pfam" id="PF07081">
    <property type="entry name" value="DUF1349"/>
    <property type="match status" value="1"/>
</dbReference>
<evidence type="ECO:0000313" key="1">
    <source>
        <dbReference type="EMBL" id="MCC9643911.1"/>
    </source>
</evidence>
<sequence>MIRMSRGRLRIHDGILVVASIFLGIAHQASRLVADEPDTLFFDGFDGKVDDLWEPLRPDPNRVSLTSHPGKLTLKTHFGSLGGNALTRRTPLTRNVYLVPNPVEGDGDFAVTTCIESFRPVKNFQQVGLVIYNDDDNYLKFDYEHSGRHAGFKHMREKDTYRLVDTDEFMEPADRLWLRVIKRGNVYERAFSTDGEKYKVIGAAVWGDGSPQQIGMLACNGSLQEHEIEAQFDFFQIRKLTVDERQEPVHLQRQKLAGAWDVVSTKVNGIELAEGPITEFNFDGGSVSFETEGELTEVDYMLTIDSDPKGFTLASLTRDAKEPVNGIYSIEKDRLILCLSLPPGSPAPTQLEARENDGRILLTLQRSK</sequence>
<dbReference type="InterPro" id="IPR009784">
    <property type="entry name" value="DUF1349"/>
</dbReference>
<proteinExistence type="predicted"/>
<dbReference type="EMBL" id="JAJKFW010000025">
    <property type="protein sequence ID" value="MCC9643911.1"/>
    <property type="molecule type" value="Genomic_DNA"/>
</dbReference>
<dbReference type="Gene3D" id="2.60.120.200">
    <property type="match status" value="1"/>
</dbReference>
<accession>A0ABS8NK62</accession>
<dbReference type="InterPro" id="IPR013320">
    <property type="entry name" value="ConA-like_dom_sf"/>
</dbReference>
<comment type="caution">
    <text evidence="1">The sequence shown here is derived from an EMBL/GenBank/DDBJ whole genome shotgun (WGS) entry which is preliminary data.</text>
</comment>
<dbReference type="Proteomes" id="UP001430306">
    <property type="component" value="Unassembled WGS sequence"/>
</dbReference>
<organism evidence="1 2">
    <name type="scientific">Rhodopirellula halodulae</name>
    <dbReference type="NCBI Taxonomy" id="2894198"/>
    <lineage>
        <taxon>Bacteria</taxon>
        <taxon>Pseudomonadati</taxon>
        <taxon>Planctomycetota</taxon>
        <taxon>Planctomycetia</taxon>
        <taxon>Pirellulales</taxon>
        <taxon>Pirellulaceae</taxon>
        <taxon>Rhodopirellula</taxon>
    </lineage>
</organism>
<keyword evidence="2" id="KW-1185">Reference proteome</keyword>
<protein>
    <submittedName>
        <fullName evidence="1">DUF1349 domain-containing protein</fullName>
    </submittedName>
</protein>
<reference evidence="1" key="1">
    <citation type="submission" date="2021-11" db="EMBL/GenBank/DDBJ databases">
        <title>Genome sequence.</title>
        <authorList>
            <person name="Sun Q."/>
        </authorList>
    </citation>
    <scope>NUCLEOTIDE SEQUENCE</scope>
    <source>
        <strain evidence="1">JC740</strain>
    </source>
</reference>
<dbReference type="SUPFAM" id="SSF49899">
    <property type="entry name" value="Concanavalin A-like lectins/glucanases"/>
    <property type="match status" value="1"/>
</dbReference>
<name>A0ABS8NK62_9BACT</name>
<gene>
    <name evidence="1" type="ORF">LOC71_16620</name>
</gene>